<name>A0ABV2RXV5_BRAJP</name>
<sequence length="36" mass="3617">MTGHLRKAGLATALAAASFTAQPALADSAGVSFWAR</sequence>
<organism evidence="1 2">
    <name type="scientific">Bradyrhizobium japonicum</name>
    <dbReference type="NCBI Taxonomy" id="375"/>
    <lineage>
        <taxon>Bacteria</taxon>
        <taxon>Pseudomonadati</taxon>
        <taxon>Pseudomonadota</taxon>
        <taxon>Alphaproteobacteria</taxon>
        <taxon>Hyphomicrobiales</taxon>
        <taxon>Nitrobacteraceae</taxon>
        <taxon>Bradyrhizobium</taxon>
    </lineage>
</organism>
<proteinExistence type="predicted"/>
<dbReference type="Proteomes" id="UP001549291">
    <property type="component" value="Unassembled WGS sequence"/>
</dbReference>
<comment type="caution">
    <text evidence="1">The sequence shown here is derived from an EMBL/GenBank/DDBJ whole genome shotgun (WGS) entry which is preliminary data.</text>
</comment>
<evidence type="ECO:0000313" key="2">
    <source>
        <dbReference type="Proteomes" id="UP001549291"/>
    </source>
</evidence>
<dbReference type="EMBL" id="JBEPTQ010000002">
    <property type="protein sequence ID" value="MET4721775.1"/>
    <property type="molecule type" value="Genomic_DNA"/>
</dbReference>
<accession>A0ABV2RXV5</accession>
<reference evidence="1 2" key="1">
    <citation type="submission" date="2024-06" db="EMBL/GenBank/DDBJ databases">
        <title>Genomic Encyclopedia of Type Strains, Phase V (KMG-V): Genome sequencing to study the core and pangenomes of soil and plant-associated prokaryotes.</title>
        <authorList>
            <person name="Whitman W."/>
        </authorList>
    </citation>
    <scope>NUCLEOTIDE SEQUENCE [LARGE SCALE GENOMIC DNA]</scope>
    <source>
        <strain evidence="1 2">USDA 160</strain>
    </source>
</reference>
<protein>
    <submittedName>
        <fullName evidence="1">Uncharacterized protein</fullName>
    </submittedName>
</protein>
<keyword evidence="2" id="KW-1185">Reference proteome</keyword>
<evidence type="ECO:0000313" key="1">
    <source>
        <dbReference type="EMBL" id="MET4721775.1"/>
    </source>
</evidence>
<gene>
    <name evidence="1" type="ORF">ABIF63_005881</name>
</gene>